<comment type="subcellular location">
    <subcellularLocation>
        <location evidence="1">Cell membrane</location>
        <topology evidence="1">Multi-pass membrane protein</topology>
    </subcellularLocation>
</comment>
<dbReference type="InterPro" id="IPR050297">
    <property type="entry name" value="LipidA_mod_glycosyltrf_83"/>
</dbReference>
<feature type="transmembrane region" description="Helical" evidence="8">
    <location>
        <begin position="311"/>
        <end position="329"/>
    </location>
</feature>
<feature type="transmembrane region" description="Helical" evidence="8">
    <location>
        <begin position="171"/>
        <end position="204"/>
    </location>
</feature>
<dbReference type="PANTHER" id="PTHR33908:SF11">
    <property type="entry name" value="MEMBRANE PROTEIN"/>
    <property type="match status" value="1"/>
</dbReference>
<dbReference type="InterPro" id="IPR038731">
    <property type="entry name" value="RgtA/B/C-like"/>
</dbReference>
<feature type="transmembrane region" description="Helical" evidence="8">
    <location>
        <begin position="276"/>
        <end position="299"/>
    </location>
</feature>
<proteinExistence type="predicted"/>
<dbReference type="Pfam" id="PF13231">
    <property type="entry name" value="PMT_2"/>
    <property type="match status" value="1"/>
</dbReference>
<keyword evidence="4 10" id="KW-0808">Transferase</keyword>
<evidence type="ECO:0000313" key="10">
    <source>
        <dbReference type="EMBL" id="TCK58040.1"/>
    </source>
</evidence>
<organism evidence="10 11">
    <name type="scientific">Celerinatantimonas diazotrophica</name>
    <dbReference type="NCBI Taxonomy" id="412034"/>
    <lineage>
        <taxon>Bacteria</taxon>
        <taxon>Pseudomonadati</taxon>
        <taxon>Pseudomonadota</taxon>
        <taxon>Gammaproteobacteria</taxon>
        <taxon>Celerinatantimonadaceae</taxon>
        <taxon>Celerinatantimonas</taxon>
    </lineage>
</organism>
<evidence type="ECO:0000256" key="8">
    <source>
        <dbReference type="SAM" id="Phobius"/>
    </source>
</evidence>
<protein>
    <submittedName>
        <fullName evidence="10">Dolichyl-phosphate-mannose-protein mannosyltransferase</fullName>
    </submittedName>
</protein>
<evidence type="ECO:0000256" key="6">
    <source>
        <dbReference type="ARBA" id="ARBA00022989"/>
    </source>
</evidence>
<keyword evidence="11" id="KW-1185">Reference proteome</keyword>
<evidence type="ECO:0000256" key="1">
    <source>
        <dbReference type="ARBA" id="ARBA00004651"/>
    </source>
</evidence>
<dbReference type="PANTHER" id="PTHR33908">
    <property type="entry name" value="MANNOSYLTRANSFERASE YKCB-RELATED"/>
    <property type="match status" value="1"/>
</dbReference>
<keyword evidence="7 8" id="KW-0472">Membrane</keyword>
<dbReference type="Proteomes" id="UP000295565">
    <property type="component" value="Unassembled WGS sequence"/>
</dbReference>
<comment type="caution">
    <text evidence="10">The sequence shown here is derived from an EMBL/GenBank/DDBJ whole genome shotgun (WGS) entry which is preliminary data.</text>
</comment>
<evidence type="ECO:0000256" key="5">
    <source>
        <dbReference type="ARBA" id="ARBA00022692"/>
    </source>
</evidence>
<sequence>MPFLLQTSAFKIDFKTFTYKSLWVIVFTLAIFAANLSSGDLRGDSMVYAAISKNILTLHSPLVMHFNDAIYLNKPPMLFWLTALSLYVFGHSIFAVNLVVAFSALVLNLAFFYWIARICKGYNLAYLSIFCLDTSYVIYKNSHTLKMEALTAFFIVMAMIFFWHYLKDKRLMWILGFGLMSGLAVMTKGFLGGIPWAIVIVYLLTPVGRDIRSRQFLLHAMAALLVFLASFLWWYVYISLRTDFLHHFLYDEVWARLVTSDTSEATQYKHKPVYRYLWFMLKDYFMYLPFFLYGCYHLYKHRDSNIDREGLTLLAIFTIFCFAVVHLISTRSERYLYEFFITAAFFSAYGISRVPKLKNVNFASWLKVMGTLYMLFILTTPLKLGWNSYTSLRDLQKLSDNMHVPIMVNKHWLPSYVDQAAVTFFLNNPPLDSAPKGSYFTILPREYQGPLKYKLVEKTRQLRIVLVTKSDCVTQSDD</sequence>
<feature type="transmembrane region" description="Helical" evidence="8">
    <location>
        <begin position="144"/>
        <end position="165"/>
    </location>
</feature>
<gene>
    <name evidence="10" type="ORF">EV690_1745</name>
</gene>
<reference evidence="10 11" key="1">
    <citation type="submission" date="2019-03" db="EMBL/GenBank/DDBJ databases">
        <title>Genomic Encyclopedia of Type Strains, Phase IV (KMG-IV): sequencing the most valuable type-strain genomes for metagenomic binning, comparative biology and taxonomic classification.</title>
        <authorList>
            <person name="Goeker M."/>
        </authorList>
    </citation>
    <scope>NUCLEOTIDE SEQUENCE [LARGE SCALE GENOMIC DNA]</scope>
    <source>
        <strain evidence="10 11">DSM 18577</strain>
    </source>
</reference>
<keyword evidence="5 8" id="KW-0812">Transmembrane</keyword>
<dbReference type="GO" id="GO:0016763">
    <property type="term" value="F:pentosyltransferase activity"/>
    <property type="evidence" value="ECO:0007669"/>
    <property type="project" value="TreeGrafter"/>
</dbReference>
<evidence type="ECO:0000259" key="9">
    <source>
        <dbReference type="Pfam" id="PF13231"/>
    </source>
</evidence>
<feature type="transmembrane region" description="Helical" evidence="8">
    <location>
        <begin position="335"/>
        <end position="352"/>
    </location>
</feature>
<dbReference type="GO" id="GO:0009103">
    <property type="term" value="P:lipopolysaccharide biosynthetic process"/>
    <property type="evidence" value="ECO:0007669"/>
    <property type="project" value="UniProtKB-ARBA"/>
</dbReference>
<feature type="transmembrane region" description="Helical" evidence="8">
    <location>
        <begin position="21"/>
        <end position="39"/>
    </location>
</feature>
<name>A0A4R1K290_9GAMM</name>
<feature type="transmembrane region" description="Helical" evidence="8">
    <location>
        <begin position="216"/>
        <end position="236"/>
    </location>
</feature>
<feature type="domain" description="Glycosyltransferase RgtA/B/C/D-like" evidence="9">
    <location>
        <begin position="73"/>
        <end position="234"/>
    </location>
</feature>
<evidence type="ECO:0000256" key="3">
    <source>
        <dbReference type="ARBA" id="ARBA00022676"/>
    </source>
</evidence>
<keyword evidence="3 10" id="KW-0328">Glycosyltransferase</keyword>
<dbReference type="GO" id="GO:0005886">
    <property type="term" value="C:plasma membrane"/>
    <property type="evidence" value="ECO:0007669"/>
    <property type="project" value="UniProtKB-SubCell"/>
</dbReference>
<evidence type="ECO:0000256" key="2">
    <source>
        <dbReference type="ARBA" id="ARBA00022475"/>
    </source>
</evidence>
<evidence type="ECO:0000256" key="4">
    <source>
        <dbReference type="ARBA" id="ARBA00022679"/>
    </source>
</evidence>
<feature type="transmembrane region" description="Helical" evidence="8">
    <location>
        <begin position="78"/>
        <end position="105"/>
    </location>
</feature>
<evidence type="ECO:0000313" key="11">
    <source>
        <dbReference type="Proteomes" id="UP000295565"/>
    </source>
</evidence>
<dbReference type="EMBL" id="SMGD01000012">
    <property type="protein sequence ID" value="TCK58040.1"/>
    <property type="molecule type" value="Genomic_DNA"/>
</dbReference>
<dbReference type="AlphaFoldDB" id="A0A4R1K290"/>
<keyword evidence="6 8" id="KW-1133">Transmembrane helix</keyword>
<evidence type="ECO:0000256" key="7">
    <source>
        <dbReference type="ARBA" id="ARBA00023136"/>
    </source>
</evidence>
<feature type="transmembrane region" description="Helical" evidence="8">
    <location>
        <begin position="364"/>
        <end position="386"/>
    </location>
</feature>
<keyword evidence="2" id="KW-1003">Cell membrane</keyword>
<accession>A0A4R1K290</accession>